<evidence type="ECO:0000256" key="5">
    <source>
        <dbReference type="ARBA" id="ARBA00022898"/>
    </source>
</evidence>
<accession>A0A179FKI4</accession>
<keyword evidence="8" id="KW-1185">Reference proteome</keyword>
<evidence type="ECO:0000313" key="8">
    <source>
        <dbReference type="Proteomes" id="UP000078397"/>
    </source>
</evidence>
<dbReference type="Gene3D" id="3.20.10.10">
    <property type="entry name" value="D-amino Acid Aminotransferase, subunit A, domain 2"/>
    <property type="match status" value="1"/>
</dbReference>
<dbReference type="EMBL" id="LSBJ02000004">
    <property type="protein sequence ID" value="OAQ65858.1"/>
    <property type="molecule type" value="Genomic_DNA"/>
</dbReference>
<evidence type="ECO:0000256" key="4">
    <source>
        <dbReference type="ARBA" id="ARBA00022679"/>
    </source>
</evidence>
<evidence type="ECO:0000256" key="3">
    <source>
        <dbReference type="ARBA" id="ARBA00022576"/>
    </source>
</evidence>
<dbReference type="KEGG" id="pchm:VFPPC_07495"/>
<dbReference type="GO" id="GO:0009098">
    <property type="term" value="P:L-leucine biosynthetic process"/>
    <property type="evidence" value="ECO:0007669"/>
    <property type="project" value="TreeGrafter"/>
</dbReference>
<dbReference type="STRING" id="1380566.A0A179FKI4"/>
<dbReference type="SUPFAM" id="SSF56752">
    <property type="entry name" value="D-aminoacid aminotransferase-like PLP-dependent enzymes"/>
    <property type="match status" value="1"/>
</dbReference>
<dbReference type="InterPro" id="IPR036038">
    <property type="entry name" value="Aminotransferase-like"/>
</dbReference>
<comment type="caution">
    <text evidence="7">The sequence shown here is derived from an EMBL/GenBank/DDBJ whole genome shotgun (WGS) entry which is preliminary data.</text>
</comment>
<dbReference type="InterPro" id="IPR005786">
    <property type="entry name" value="B_amino_transII"/>
</dbReference>
<dbReference type="InterPro" id="IPR043132">
    <property type="entry name" value="BCAT-like_C"/>
</dbReference>
<dbReference type="AlphaFoldDB" id="A0A179FKI4"/>
<dbReference type="OrthoDB" id="1732691at2759"/>
<sequence>MTFTPSIAPLDASKTVLELTTKPKPVPAPNSPEVASITAYTDHMLLVSWNAKHGWDTPRIVPYGPISLEPGASIFQYATNCYEGMKAFRGFDGRLRLLRPMYNCERMLASATRISLPIFEPEELLKLIKKICSVEAPKWLSKDQAGSALYIRPTMIGTDTSLGVKVPEQALLCIFLTYWPNPYQQVSGVTPKLGSRLLASSGHSVRAWPKGTGEAKIGANYGPALVEHAEARRRGYDQILWLFGPDRHITEAGGSNIFVMWWTSEGVLQLITPPLDEDKLILAGGTRRNLLELSRDMFAVDEENGAARCEVLERKITMFEVQQAADEGRLAAVFVAGTAFWVYPVAEICFNGRDIMVDVGRVPHVAMLRSRLEDIVYGREESSWVDIVEEN</sequence>
<comment type="similarity">
    <text evidence="2">Belongs to the class-IV pyridoxal-phosphate-dependent aminotransferase family.</text>
</comment>
<gene>
    <name evidence="7" type="ORF">VFPPC_07495</name>
</gene>
<dbReference type="InterPro" id="IPR001544">
    <property type="entry name" value="Aminotrans_IV"/>
</dbReference>
<dbReference type="PANTHER" id="PTHR11825">
    <property type="entry name" value="SUBGROUP IIII AMINOTRANSFERASE"/>
    <property type="match status" value="1"/>
</dbReference>
<reference evidence="7 8" key="1">
    <citation type="journal article" date="2016" name="PLoS Pathog.">
        <title>Biosynthesis of antibiotic leucinostatins in bio-control fungus Purpureocillium lilacinum and their inhibition on phytophthora revealed by genome mining.</title>
        <authorList>
            <person name="Wang G."/>
            <person name="Liu Z."/>
            <person name="Lin R."/>
            <person name="Li E."/>
            <person name="Mao Z."/>
            <person name="Ling J."/>
            <person name="Yang Y."/>
            <person name="Yin W.B."/>
            <person name="Xie B."/>
        </authorList>
    </citation>
    <scope>NUCLEOTIDE SEQUENCE [LARGE SCALE GENOMIC DNA]</scope>
    <source>
        <strain evidence="7">170</strain>
    </source>
</reference>
<dbReference type="Gene3D" id="3.30.470.10">
    <property type="match status" value="1"/>
</dbReference>
<keyword evidence="5" id="KW-0663">Pyridoxal phosphate</keyword>
<dbReference type="PIRSF" id="PIRSF006468">
    <property type="entry name" value="BCAT1"/>
    <property type="match status" value="1"/>
</dbReference>
<dbReference type="GeneID" id="28850337"/>
<keyword evidence="4" id="KW-0808">Transferase</keyword>
<dbReference type="PANTHER" id="PTHR11825:SF69">
    <property type="entry name" value="BRANCHED-CHAIN-AMINO-ACID AMINOTRANSFERASE"/>
    <property type="match status" value="1"/>
</dbReference>
<dbReference type="GO" id="GO:0009099">
    <property type="term" value="P:L-valine biosynthetic process"/>
    <property type="evidence" value="ECO:0007669"/>
    <property type="project" value="TreeGrafter"/>
</dbReference>
<dbReference type="GO" id="GO:0004084">
    <property type="term" value="F:branched-chain-amino-acid transaminase activity"/>
    <property type="evidence" value="ECO:0007669"/>
    <property type="project" value="InterPro"/>
</dbReference>
<name>A0A179FKI4_METCM</name>
<proteinExistence type="inferred from homology"/>
<dbReference type="Proteomes" id="UP000078397">
    <property type="component" value="Unassembled WGS sequence"/>
</dbReference>
<evidence type="ECO:0000313" key="7">
    <source>
        <dbReference type="EMBL" id="OAQ65858.1"/>
    </source>
</evidence>
<feature type="modified residue" description="N6-(pyridoxal phosphate)lysine" evidence="6">
    <location>
        <position position="216"/>
    </location>
</feature>
<protein>
    <submittedName>
        <fullName evidence="7">Branched-chain amino acid cytosolic</fullName>
    </submittedName>
</protein>
<dbReference type="Pfam" id="PF01063">
    <property type="entry name" value="Aminotran_4"/>
    <property type="match status" value="1"/>
</dbReference>
<dbReference type="RefSeq" id="XP_018142945.1">
    <property type="nucleotide sequence ID" value="XM_018286343.1"/>
</dbReference>
<keyword evidence="3" id="KW-0032">Aminotransferase</keyword>
<comment type="cofactor">
    <cofactor evidence="1">
        <name>pyridoxal 5'-phosphate</name>
        <dbReference type="ChEBI" id="CHEBI:597326"/>
    </cofactor>
</comment>
<evidence type="ECO:0000256" key="1">
    <source>
        <dbReference type="ARBA" id="ARBA00001933"/>
    </source>
</evidence>
<dbReference type="GO" id="GO:0005739">
    <property type="term" value="C:mitochondrion"/>
    <property type="evidence" value="ECO:0007669"/>
    <property type="project" value="TreeGrafter"/>
</dbReference>
<dbReference type="InterPro" id="IPR043131">
    <property type="entry name" value="BCAT-like_N"/>
</dbReference>
<evidence type="ECO:0000256" key="6">
    <source>
        <dbReference type="PIRSR" id="PIRSR006468-1"/>
    </source>
</evidence>
<evidence type="ECO:0000256" key="2">
    <source>
        <dbReference type="ARBA" id="ARBA00009320"/>
    </source>
</evidence>
<organism evidence="7 8">
    <name type="scientific">Pochonia chlamydosporia 170</name>
    <dbReference type="NCBI Taxonomy" id="1380566"/>
    <lineage>
        <taxon>Eukaryota</taxon>
        <taxon>Fungi</taxon>
        <taxon>Dikarya</taxon>
        <taxon>Ascomycota</taxon>
        <taxon>Pezizomycotina</taxon>
        <taxon>Sordariomycetes</taxon>
        <taxon>Hypocreomycetidae</taxon>
        <taxon>Hypocreales</taxon>
        <taxon>Clavicipitaceae</taxon>
        <taxon>Pochonia</taxon>
    </lineage>
</organism>